<evidence type="ECO:0000256" key="5">
    <source>
        <dbReference type="ARBA" id="ARBA00023088"/>
    </source>
</evidence>
<keyword evidence="2" id="KW-0134">Cell wall</keyword>
<evidence type="ECO:0000259" key="8">
    <source>
        <dbReference type="Pfam" id="PF17961"/>
    </source>
</evidence>
<evidence type="ECO:0000256" key="7">
    <source>
        <dbReference type="SAM" id="SignalP"/>
    </source>
</evidence>
<dbReference type="OrthoDB" id="1744455at2"/>
<dbReference type="SUPFAM" id="SSF49401">
    <property type="entry name" value="Bacterial adhesins"/>
    <property type="match status" value="3"/>
</dbReference>
<comment type="subcellular location">
    <subcellularLocation>
        <location evidence="1">Secreted</location>
        <location evidence="1">Cell wall</location>
        <topology evidence="1">Peptidoglycan-anchor</topology>
    </subcellularLocation>
</comment>
<keyword evidence="3" id="KW-0964">Secreted</keyword>
<evidence type="ECO:0000256" key="6">
    <source>
        <dbReference type="SAM" id="MobiDB-lite"/>
    </source>
</evidence>
<dbReference type="InterPro" id="IPR008966">
    <property type="entry name" value="Adhesion_dom_sf"/>
</dbReference>
<evidence type="ECO:0000256" key="3">
    <source>
        <dbReference type="ARBA" id="ARBA00022525"/>
    </source>
</evidence>
<proteinExistence type="predicted"/>
<dbReference type="AlphaFoldDB" id="A0A2X3XYT7"/>
<feature type="chain" id="PRO_5038472807" evidence="7">
    <location>
        <begin position="31"/>
        <end position="717"/>
    </location>
</feature>
<evidence type="ECO:0000256" key="4">
    <source>
        <dbReference type="ARBA" id="ARBA00022729"/>
    </source>
</evidence>
<dbReference type="KEGG" id="sfer:NCTC12278_00473"/>
<dbReference type="GO" id="GO:0007155">
    <property type="term" value="P:cell adhesion"/>
    <property type="evidence" value="ECO:0007669"/>
    <property type="project" value="InterPro"/>
</dbReference>
<feature type="region of interest" description="Disordered" evidence="6">
    <location>
        <begin position="690"/>
        <end position="717"/>
    </location>
</feature>
<evidence type="ECO:0000313" key="9">
    <source>
        <dbReference type="EMBL" id="SQF39612.1"/>
    </source>
</evidence>
<keyword evidence="4 7" id="KW-0732">Signal</keyword>
<sequence length="717" mass="78239">MIVNSKQLSRKLFLSLMAICSIFFVSVVSAGNVGATELQNVITDVKLLDGNDTAVTVDSNNVYQLRTGQTYRLRFEFDLSAYDGKLQNDDTFSFQLPAPLDVSSATSQLYDRTTGTNVGEVVTTSNGSGAGATVTVTVKNLETYLAATGGNVVKNVLGDFAANFKIDQDLTNHTVSFDSSVMKNAVTQVYTTTSRTATVTGYENFAQNGGQAQYGSWFSQTLKNNNLTNAGFFYSQWRARINTGAQNLGANVLVHDEVSAGNIHYIPESFEIYSTAMLTQRTSGVAVLTDAVKLTEGTDYSIKWNANFTSFDLTLVDGSKQYWIVYKTTTPNDGSLVANTLSVSKADGTALTQRNDNTRTYAKQESTSLYSGTMVGNSDLKKVLTKVKVLNGNDTEQNVDANGIYQLRTHETYKLRFEFDLSNYDGKLNNGDKFSFNIPQPLDITNETVQLHDSDTDVVIGEAAIVKNGEGLGATVTVTLKNLEEYLSATGGQSVVGVAGDFAAYFKIDKDITDYSVSYNSDVMKEAVTHRYTTTSYNGKAATDYENFAQNGGQAQRGKWSSDALGTSGKFYSLWRVRVNTGKQDFGTNFVVHDEVTKGAIQYIPESLEVYSTAKLTDRTSGTGLLKDAVLLKAGKDYTVKWNATYTAFDIVFPDGKKQYWITYKTTTPNDGSLIANSLSVTKADGTALTQRSNNKRTVSTQESTSLYSGKLDGQYN</sequence>
<dbReference type="Proteomes" id="UP000249495">
    <property type="component" value="Chromosome 1"/>
</dbReference>
<organism evidence="9 10">
    <name type="scientific">Streptococcus ferus</name>
    <dbReference type="NCBI Taxonomy" id="1345"/>
    <lineage>
        <taxon>Bacteria</taxon>
        <taxon>Bacillati</taxon>
        <taxon>Bacillota</taxon>
        <taxon>Bacilli</taxon>
        <taxon>Lactobacillales</taxon>
        <taxon>Streptococcaceae</taxon>
        <taxon>Streptococcus</taxon>
    </lineage>
</organism>
<protein>
    <submittedName>
        <fullName evidence="9">Cell wall surface anchor family protein</fullName>
    </submittedName>
</protein>
<evidence type="ECO:0000313" key="10">
    <source>
        <dbReference type="Proteomes" id="UP000249495"/>
    </source>
</evidence>
<feature type="signal peptide" evidence="7">
    <location>
        <begin position="1"/>
        <end position="30"/>
    </location>
</feature>
<reference evidence="9 10" key="1">
    <citation type="submission" date="2018-06" db="EMBL/GenBank/DDBJ databases">
        <authorList>
            <consortium name="Pathogen Informatics"/>
            <person name="Doyle S."/>
        </authorList>
    </citation>
    <scope>NUCLEOTIDE SEQUENCE [LARGE SCALE GENOMIC DNA]</scope>
    <source>
        <strain evidence="9 10">NCTC12278</strain>
    </source>
</reference>
<feature type="compositionally biased region" description="Polar residues" evidence="6">
    <location>
        <begin position="690"/>
        <end position="708"/>
    </location>
</feature>
<dbReference type="InterPro" id="IPR041171">
    <property type="entry name" value="SDR_Ig"/>
</dbReference>
<dbReference type="EMBL" id="LS483343">
    <property type="protein sequence ID" value="SQF39612.1"/>
    <property type="molecule type" value="Genomic_DNA"/>
</dbReference>
<keyword evidence="10" id="KW-1185">Reference proteome</keyword>
<dbReference type="Pfam" id="PF17961">
    <property type="entry name" value="Big_8"/>
    <property type="match status" value="1"/>
</dbReference>
<accession>A0A2X3XYT7</accession>
<evidence type="ECO:0000256" key="1">
    <source>
        <dbReference type="ARBA" id="ARBA00004168"/>
    </source>
</evidence>
<keyword evidence="5" id="KW-0572">Peptidoglycan-anchor</keyword>
<feature type="domain" description="SDR-like Ig" evidence="8">
    <location>
        <begin position="410"/>
        <end position="479"/>
    </location>
</feature>
<evidence type="ECO:0000256" key="2">
    <source>
        <dbReference type="ARBA" id="ARBA00022512"/>
    </source>
</evidence>
<name>A0A2X3XYT7_9STRE</name>
<gene>
    <name evidence="9" type="ORF">NCTC12278_00473</name>
</gene>
<dbReference type="RefSeq" id="WP_018029341.1">
    <property type="nucleotide sequence ID" value="NZ_LS483343.1"/>
</dbReference>
<dbReference type="Gene3D" id="2.60.40.1280">
    <property type="match status" value="2"/>
</dbReference>
<dbReference type="Gene3D" id="2.60.40.740">
    <property type="match status" value="2"/>
</dbReference>
<dbReference type="InterPro" id="IPR011252">
    <property type="entry name" value="Fibrogen-bd_dom1"/>
</dbReference>